<sequence>TVTSPAASSGPTPRLPNGKPDLTGIWQRPYVPSVTQPRDGHKGPSELPYTPAGLEDWWNYDPADGDYTANCMPFGLPRSINGPWPMRVMHNETHIAFLFELGNWFHIAPVDGSEHPEELEPTWYGHSVGRWEGDTLIIDTVGFNGWTRLDTRGHPHSDALHLIQTYERIDADHINYTITVDDPKTYRAPWTNERVFTPFDGELMEYVCNENNRSLWEGRLKFWTPPWRDQPPQ</sequence>
<dbReference type="AlphaFoldDB" id="A0A381VSN5"/>
<evidence type="ECO:0000313" key="2">
    <source>
        <dbReference type="EMBL" id="SVA43081.1"/>
    </source>
</evidence>
<protein>
    <submittedName>
        <fullName evidence="2">Uncharacterized protein</fullName>
    </submittedName>
</protein>
<proteinExistence type="predicted"/>
<gene>
    <name evidence="2" type="ORF">METZ01_LOCUS95935</name>
</gene>
<evidence type="ECO:0000256" key="1">
    <source>
        <dbReference type="SAM" id="MobiDB-lite"/>
    </source>
</evidence>
<accession>A0A381VSN5</accession>
<feature type="compositionally biased region" description="Polar residues" evidence="1">
    <location>
        <begin position="1"/>
        <end position="11"/>
    </location>
</feature>
<name>A0A381VSN5_9ZZZZ</name>
<feature type="non-terminal residue" evidence="2">
    <location>
        <position position="1"/>
    </location>
</feature>
<feature type="region of interest" description="Disordered" evidence="1">
    <location>
        <begin position="1"/>
        <end position="25"/>
    </location>
</feature>
<dbReference type="EMBL" id="UINC01009613">
    <property type="protein sequence ID" value="SVA43081.1"/>
    <property type="molecule type" value="Genomic_DNA"/>
</dbReference>
<reference evidence="2" key="1">
    <citation type="submission" date="2018-05" db="EMBL/GenBank/DDBJ databases">
        <authorList>
            <person name="Lanie J.A."/>
            <person name="Ng W.-L."/>
            <person name="Kazmierczak K.M."/>
            <person name="Andrzejewski T.M."/>
            <person name="Davidsen T.M."/>
            <person name="Wayne K.J."/>
            <person name="Tettelin H."/>
            <person name="Glass J.I."/>
            <person name="Rusch D."/>
            <person name="Podicherti R."/>
            <person name="Tsui H.-C.T."/>
            <person name="Winkler M.E."/>
        </authorList>
    </citation>
    <scope>NUCLEOTIDE SEQUENCE</scope>
</reference>
<organism evidence="2">
    <name type="scientific">marine metagenome</name>
    <dbReference type="NCBI Taxonomy" id="408172"/>
    <lineage>
        <taxon>unclassified sequences</taxon>
        <taxon>metagenomes</taxon>
        <taxon>ecological metagenomes</taxon>
    </lineage>
</organism>